<dbReference type="SUPFAM" id="SSF55073">
    <property type="entry name" value="Nucleotide cyclase"/>
    <property type="match status" value="1"/>
</dbReference>
<feature type="coiled-coil region" evidence="4">
    <location>
        <begin position="508"/>
        <end position="556"/>
    </location>
</feature>
<evidence type="ECO:0000256" key="5">
    <source>
        <dbReference type="SAM" id="Phobius"/>
    </source>
</evidence>
<dbReference type="FunFam" id="3.30.70.270:FF:000001">
    <property type="entry name" value="Diguanylate cyclase domain protein"/>
    <property type="match status" value="1"/>
</dbReference>
<proteinExistence type="predicted"/>
<dbReference type="Proteomes" id="UP000256478">
    <property type="component" value="Unassembled WGS sequence"/>
</dbReference>
<feature type="transmembrane region" description="Helical" evidence="5">
    <location>
        <begin position="112"/>
        <end position="131"/>
    </location>
</feature>
<evidence type="ECO:0000259" key="6">
    <source>
        <dbReference type="PROSITE" id="PS50887"/>
    </source>
</evidence>
<dbReference type="InterPro" id="IPR043128">
    <property type="entry name" value="Rev_trsase/Diguanyl_cyclase"/>
</dbReference>
<dbReference type="SMART" id="SM00267">
    <property type="entry name" value="GGDEF"/>
    <property type="match status" value="1"/>
</dbReference>
<dbReference type="NCBIfam" id="TIGR00254">
    <property type="entry name" value="GGDEF"/>
    <property type="match status" value="1"/>
</dbReference>
<dbReference type="Gene3D" id="3.30.450.20">
    <property type="entry name" value="PAS domain"/>
    <property type="match status" value="1"/>
</dbReference>
<dbReference type="InterPro" id="IPR000160">
    <property type="entry name" value="GGDEF_dom"/>
</dbReference>
<keyword evidence="5" id="KW-0472">Membrane</keyword>
<dbReference type="PROSITE" id="PS50887">
    <property type="entry name" value="GGDEF"/>
    <property type="match status" value="1"/>
</dbReference>
<keyword evidence="5" id="KW-0812">Transmembrane</keyword>
<comment type="caution">
    <text evidence="7">The sequence shown here is derived from an EMBL/GenBank/DDBJ whole genome shotgun (WGS) entry which is preliminary data.</text>
</comment>
<gene>
    <name evidence="7" type="ORF">DXX93_20370</name>
</gene>
<evidence type="ECO:0000313" key="8">
    <source>
        <dbReference type="Proteomes" id="UP000256478"/>
    </source>
</evidence>
<feature type="transmembrane region" description="Helical" evidence="5">
    <location>
        <begin position="137"/>
        <end position="164"/>
    </location>
</feature>
<evidence type="ECO:0000313" key="7">
    <source>
        <dbReference type="EMBL" id="REL28688.1"/>
    </source>
</evidence>
<comment type="cofactor">
    <cofactor evidence="1">
        <name>Mg(2+)</name>
        <dbReference type="ChEBI" id="CHEBI:18420"/>
    </cofactor>
</comment>
<dbReference type="EMBL" id="QUOU01000001">
    <property type="protein sequence ID" value="REL28688.1"/>
    <property type="molecule type" value="Genomic_DNA"/>
</dbReference>
<dbReference type="InterPro" id="IPR029787">
    <property type="entry name" value="Nucleotide_cyclase"/>
</dbReference>
<evidence type="ECO:0000256" key="4">
    <source>
        <dbReference type="SAM" id="Coils"/>
    </source>
</evidence>
<dbReference type="CDD" id="cd01949">
    <property type="entry name" value="GGDEF"/>
    <property type="match status" value="1"/>
</dbReference>
<keyword evidence="4" id="KW-0175">Coiled coil</keyword>
<dbReference type="Gene3D" id="3.30.70.270">
    <property type="match status" value="1"/>
</dbReference>
<feature type="transmembrane region" description="Helical" evidence="5">
    <location>
        <begin position="20"/>
        <end position="42"/>
    </location>
</feature>
<feature type="transmembrane region" description="Helical" evidence="5">
    <location>
        <begin position="81"/>
        <end position="100"/>
    </location>
</feature>
<dbReference type="PANTHER" id="PTHR45138:SF9">
    <property type="entry name" value="DIGUANYLATE CYCLASE DGCM-RELATED"/>
    <property type="match status" value="1"/>
</dbReference>
<keyword evidence="5" id="KW-1133">Transmembrane helix</keyword>
<feature type="transmembrane region" description="Helical" evidence="5">
    <location>
        <begin position="453"/>
        <end position="474"/>
    </location>
</feature>
<feature type="domain" description="GGDEF" evidence="6">
    <location>
        <begin position="584"/>
        <end position="720"/>
    </location>
</feature>
<dbReference type="GO" id="GO:0052621">
    <property type="term" value="F:diguanylate cyclase activity"/>
    <property type="evidence" value="ECO:0007669"/>
    <property type="project" value="UniProtKB-EC"/>
</dbReference>
<protein>
    <recommendedName>
        <fullName evidence="2">diguanylate cyclase</fullName>
        <ecNumber evidence="2">2.7.7.65</ecNumber>
    </recommendedName>
</protein>
<dbReference type="EC" id="2.7.7.65" evidence="2"/>
<dbReference type="CDD" id="cd12914">
    <property type="entry name" value="PDC1_DGC_like"/>
    <property type="match status" value="1"/>
</dbReference>
<dbReference type="InterPro" id="IPR050469">
    <property type="entry name" value="Diguanylate_Cyclase"/>
</dbReference>
<sequence length="728" mass="81470">MTAVPNTSTQEYTTERSFQPIWVALLLGVLGATLNTFTFPFLPEVELILGNAMVIIAAMCLKPQWALLTALMTATPLYFTWGHPFAFLTFGLEALTIAYLRGRGVYVLFADIAYWCVIGMPLTGLIVWLGVDQGTVYWLFIALKQGFNAIIYGTIGCLIAFLLSDRLNASWSQQPPLKRKLKHQLNYAIVLMTTMALTSTTLFISRDLIVKAQNIIETTLEDRSEKFAEMIDISLKNQKSAIALAAQWLSAVPASQWQTSLEQVHQSYSGFITMLITNSNADVIHASPQHLLSLSGDMNVADRDYFQQAMLTQSLYMSPVFKGRGFGTDTIVAISTPIFDVRQPTNALGIVEGSVDLSFIGRLTQAKLGAETLKVVVTDQHDNIIYAHPSLNLEPLYLFDVQRVVDSSIQDRLIVETLPNKQFAYAQSTASSGWKVYTLVDYQLTIREIEREYLVIFFSLMLTLLLTSLIAHRFGSRITRPLRFIMKQVNKYDNKAITEFTPLYQVAAIEIEQLYEELKSNKRSVKEHQQQLEIKVQERTQELNQANQQLKAQARIDGLTKVYNRHYLDSHFELMQKAAQRSDANMAVVMLDLDHFKRLNDTYGHLTGDKVLVAVAALIRQAFSRETDIVARFGGEEFVIVAPYISPVALTDKLEALRCSIAALAVTDASGNTINTSSSFGAVIAQAKFAVNIVDWVKVADACLYQAKDNGRNRVVIRDRTVADDTSS</sequence>
<dbReference type="Pfam" id="PF00990">
    <property type="entry name" value="GGDEF"/>
    <property type="match status" value="1"/>
</dbReference>
<comment type="catalytic activity">
    <reaction evidence="3">
        <text>2 GTP = 3',3'-c-di-GMP + 2 diphosphate</text>
        <dbReference type="Rhea" id="RHEA:24898"/>
        <dbReference type="ChEBI" id="CHEBI:33019"/>
        <dbReference type="ChEBI" id="CHEBI:37565"/>
        <dbReference type="ChEBI" id="CHEBI:58805"/>
        <dbReference type="EC" id="2.7.7.65"/>
    </reaction>
</comment>
<evidence type="ECO:0000256" key="3">
    <source>
        <dbReference type="ARBA" id="ARBA00034247"/>
    </source>
</evidence>
<organism evidence="7 8">
    <name type="scientific">Thalassotalea euphylliae</name>
    <dbReference type="NCBI Taxonomy" id="1655234"/>
    <lineage>
        <taxon>Bacteria</taxon>
        <taxon>Pseudomonadati</taxon>
        <taxon>Pseudomonadota</taxon>
        <taxon>Gammaproteobacteria</taxon>
        <taxon>Alteromonadales</taxon>
        <taxon>Colwelliaceae</taxon>
        <taxon>Thalassotalea</taxon>
    </lineage>
</organism>
<accession>A0A3E0TVS3</accession>
<name>A0A3E0TVS3_9GAMM</name>
<feature type="transmembrane region" description="Helical" evidence="5">
    <location>
        <begin position="185"/>
        <end position="204"/>
    </location>
</feature>
<evidence type="ECO:0000256" key="2">
    <source>
        <dbReference type="ARBA" id="ARBA00012528"/>
    </source>
</evidence>
<reference evidence="7 8" key="1">
    <citation type="submission" date="2018-08" db="EMBL/GenBank/DDBJ databases">
        <title>Thalassotalea euphylliae genome.</title>
        <authorList>
            <person name="Summers S."/>
            <person name="Rice S.A."/>
            <person name="Freckelton M.L."/>
            <person name="Nedved B.T."/>
            <person name="Hadfield M.G."/>
        </authorList>
    </citation>
    <scope>NUCLEOTIDE SEQUENCE [LARGE SCALE GENOMIC DNA]</scope>
    <source>
        <strain evidence="7 8">H1</strain>
    </source>
</reference>
<feature type="transmembrane region" description="Helical" evidence="5">
    <location>
        <begin position="54"/>
        <end position="75"/>
    </location>
</feature>
<dbReference type="PANTHER" id="PTHR45138">
    <property type="entry name" value="REGULATORY COMPONENTS OF SENSORY TRANSDUCTION SYSTEM"/>
    <property type="match status" value="1"/>
</dbReference>
<dbReference type="OrthoDB" id="8572793at2"/>
<dbReference type="AlphaFoldDB" id="A0A3E0TVS3"/>
<dbReference type="RefSeq" id="WP_116009717.1">
    <property type="nucleotide sequence ID" value="NZ_QUOU01000001.1"/>
</dbReference>
<evidence type="ECO:0000256" key="1">
    <source>
        <dbReference type="ARBA" id="ARBA00001946"/>
    </source>
</evidence>